<keyword evidence="4" id="KW-0456">Lyase</keyword>
<evidence type="ECO:0000313" key="6">
    <source>
        <dbReference type="EMBL" id="CAG9797894.1"/>
    </source>
</evidence>
<keyword evidence="3 4" id="KW-0862">Zinc</keyword>
<keyword evidence="7" id="KW-1185">Reference proteome</keyword>
<dbReference type="GO" id="GO:0005737">
    <property type="term" value="C:cytoplasm"/>
    <property type="evidence" value="ECO:0007669"/>
    <property type="project" value="TreeGrafter"/>
</dbReference>
<comment type="similarity">
    <text evidence="1 4">Belongs to the alpha-carbonic anhydrase family.</text>
</comment>
<dbReference type="SMART" id="SM01057">
    <property type="entry name" value="Carb_anhydrase"/>
    <property type="match status" value="1"/>
</dbReference>
<protein>
    <recommendedName>
        <fullName evidence="4">Carbonic anhydrase</fullName>
        <ecNumber evidence="4">4.2.1.1</ecNumber>
    </recommendedName>
</protein>
<evidence type="ECO:0000256" key="3">
    <source>
        <dbReference type="ARBA" id="ARBA00022833"/>
    </source>
</evidence>
<organism evidence="6 7">
    <name type="scientific">Chironomus riparius</name>
    <dbReference type="NCBI Taxonomy" id="315576"/>
    <lineage>
        <taxon>Eukaryota</taxon>
        <taxon>Metazoa</taxon>
        <taxon>Ecdysozoa</taxon>
        <taxon>Arthropoda</taxon>
        <taxon>Hexapoda</taxon>
        <taxon>Insecta</taxon>
        <taxon>Pterygota</taxon>
        <taxon>Neoptera</taxon>
        <taxon>Endopterygota</taxon>
        <taxon>Diptera</taxon>
        <taxon>Nematocera</taxon>
        <taxon>Chironomoidea</taxon>
        <taxon>Chironomidae</taxon>
        <taxon>Chironominae</taxon>
        <taxon>Chironomus</taxon>
    </lineage>
</organism>
<dbReference type="SUPFAM" id="SSF51069">
    <property type="entry name" value="Carbonic anhydrase"/>
    <property type="match status" value="1"/>
</dbReference>
<dbReference type="PANTHER" id="PTHR18952">
    <property type="entry name" value="CARBONIC ANHYDRASE"/>
    <property type="match status" value="1"/>
</dbReference>
<name>A0A9N9RJ70_9DIPT</name>
<feature type="domain" description="Alpha-carbonic anhydrase" evidence="5">
    <location>
        <begin position="60"/>
        <end position="313"/>
    </location>
</feature>
<proteinExistence type="inferred from homology"/>
<evidence type="ECO:0000256" key="4">
    <source>
        <dbReference type="RuleBase" id="RU367011"/>
    </source>
</evidence>
<dbReference type="PROSITE" id="PS51144">
    <property type="entry name" value="ALPHA_CA_2"/>
    <property type="match status" value="1"/>
</dbReference>
<dbReference type="PROSITE" id="PS00162">
    <property type="entry name" value="ALPHA_CA_1"/>
    <property type="match status" value="1"/>
</dbReference>
<dbReference type="OrthoDB" id="429145at2759"/>
<dbReference type="EMBL" id="OU895877">
    <property type="protein sequence ID" value="CAG9797894.1"/>
    <property type="molecule type" value="Genomic_DNA"/>
</dbReference>
<dbReference type="Proteomes" id="UP001153620">
    <property type="component" value="Chromosome 1"/>
</dbReference>
<dbReference type="InterPro" id="IPR036398">
    <property type="entry name" value="CA_dom_sf"/>
</dbReference>
<dbReference type="PANTHER" id="PTHR18952:SF124">
    <property type="entry name" value="CARBONIC ANHYDRASE 7"/>
    <property type="match status" value="1"/>
</dbReference>
<comment type="function">
    <text evidence="4">Reversible hydration of carbon dioxide.</text>
</comment>
<dbReference type="GO" id="GO:0004089">
    <property type="term" value="F:carbonate dehydratase activity"/>
    <property type="evidence" value="ECO:0007669"/>
    <property type="project" value="UniProtKB-UniRule"/>
</dbReference>
<keyword evidence="2 4" id="KW-0479">Metal-binding</keyword>
<evidence type="ECO:0000256" key="2">
    <source>
        <dbReference type="ARBA" id="ARBA00022723"/>
    </source>
</evidence>
<dbReference type="InterPro" id="IPR018338">
    <property type="entry name" value="Carbonic_anhydrase_a-class_CS"/>
</dbReference>
<comment type="cofactor">
    <cofactor evidence="4">
        <name>Zn(2+)</name>
        <dbReference type="ChEBI" id="CHEBI:29105"/>
    </cofactor>
</comment>
<accession>A0A9N9RJ70</accession>
<comment type="catalytic activity">
    <reaction evidence="4">
        <text>hydrogencarbonate + H(+) = CO2 + H2O</text>
        <dbReference type="Rhea" id="RHEA:10748"/>
        <dbReference type="ChEBI" id="CHEBI:15377"/>
        <dbReference type="ChEBI" id="CHEBI:15378"/>
        <dbReference type="ChEBI" id="CHEBI:16526"/>
        <dbReference type="ChEBI" id="CHEBI:17544"/>
        <dbReference type="EC" id="4.2.1.1"/>
    </reaction>
</comment>
<dbReference type="EC" id="4.2.1.1" evidence="4"/>
<sequence length="326" mass="36904">MWISLVTKQELIISGVVLIISSILIEVDNAVVYNESFMSNGLENSFHPTINFRATNDLEQSFSYNDADIYGPSKWSSLNPACAGYNQSPINIETNEVKTGSAPPVTNTGQSVMFQLKFLDSLTPNRLYWNGHLGKVYVFESLHFHWGNYCGGGSEHTINGHRYAAEVHLVHFNEKYRYFSAAASQSDGIAVLAVFFELAEEANNDGSNNNKFIKYLNNVRRKGDSFVINDINGLFTIHQLMKQDLNEYYSYKGSLTTVPCSESVRWIVSKKTVKIYPSEIAELQKSLKADGLPLLDNHRPLQNINGRNIYEYNYAYDNGHKFNHLL</sequence>
<evidence type="ECO:0000259" key="5">
    <source>
        <dbReference type="PROSITE" id="PS51144"/>
    </source>
</evidence>
<dbReference type="CDD" id="cd00326">
    <property type="entry name" value="alpha_CA"/>
    <property type="match status" value="1"/>
</dbReference>
<evidence type="ECO:0000256" key="1">
    <source>
        <dbReference type="ARBA" id="ARBA00010718"/>
    </source>
</evidence>
<dbReference type="InterPro" id="IPR001148">
    <property type="entry name" value="CA_dom"/>
</dbReference>
<dbReference type="Gene3D" id="3.10.200.10">
    <property type="entry name" value="Alpha carbonic anhydrase"/>
    <property type="match status" value="1"/>
</dbReference>
<evidence type="ECO:0000313" key="7">
    <source>
        <dbReference type="Proteomes" id="UP001153620"/>
    </source>
</evidence>
<reference evidence="6" key="1">
    <citation type="submission" date="2022-01" db="EMBL/GenBank/DDBJ databases">
        <authorList>
            <person name="King R."/>
        </authorList>
    </citation>
    <scope>NUCLEOTIDE SEQUENCE</scope>
</reference>
<dbReference type="Pfam" id="PF00194">
    <property type="entry name" value="Carb_anhydrase"/>
    <property type="match status" value="1"/>
</dbReference>
<gene>
    <name evidence="6" type="ORF">CHIRRI_LOCUS880</name>
</gene>
<reference evidence="6" key="2">
    <citation type="submission" date="2022-10" db="EMBL/GenBank/DDBJ databases">
        <authorList>
            <consortium name="ENA_rothamsted_submissions"/>
            <consortium name="culmorum"/>
            <person name="King R."/>
        </authorList>
    </citation>
    <scope>NUCLEOTIDE SEQUENCE</scope>
</reference>
<dbReference type="InterPro" id="IPR023561">
    <property type="entry name" value="Carbonic_anhydrase_a-class"/>
</dbReference>
<dbReference type="AlphaFoldDB" id="A0A9N9RJ70"/>
<dbReference type="GO" id="GO:0008270">
    <property type="term" value="F:zinc ion binding"/>
    <property type="evidence" value="ECO:0007669"/>
    <property type="project" value="UniProtKB-UniRule"/>
</dbReference>